<evidence type="ECO:0000313" key="8">
    <source>
        <dbReference type="EMBL" id="KAH7132603.1"/>
    </source>
</evidence>
<proteinExistence type="inferred from homology"/>
<sequence>MTVPDIPSTQKVAWIENPGANGTLVIRDGVEVQRPSKNEILVKLECSGICHSDCRNVEGMGVYTDVPGHEGVGTVVELGPGASESLLNKRVGIKWLWSACNDCSACKAGLINHCPSQLNTGRSVRGTLQQYVVAHADFVTLIPDGVPSEVAAPLLCAGLSLAGAISKCEPEVKPGQWVAIVGAGGGLGHIGVQIAAKSKGYKVIAIDSGAGKEQLCKEMGAVAFVDYAKEDTVKSVRALTDGEGAHAVICVAGTEKAYEQAPALVRNHGVFVCVGLPPDTFMFPMSPIHIANRGLIIKGSSTGTNEQMDELLQHALEGKITPRIEVYNFEDSPKIIAELQRYEVTGRKVVKAPS</sequence>
<dbReference type="GO" id="GO:0008270">
    <property type="term" value="F:zinc ion binding"/>
    <property type="evidence" value="ECO:0007669"/>
    <property type="project" value="InterPro"/>
</dbReference>
<evidence type="ECO:0000256" key="5">
    <source>
        <dbReference type="ARBA" id="ARBA00023002"/>
    </source>
</evidence>
<evidence type="ECO:0000256" key="2">
    <source>
        <dbReference type="ARBA" id="ARBA00008072"/>
    </source>
</evidence>
<dbReference type="InterPro" id="IPR013149">
    <property type="entry name" value="ADH-like_C"/>
</dbReference>
<dbReference type="Gene3D" id="3.90.180.10">
    <property type="entry name" value="Medium-chain alcohol dehydrogenases, catalytic domain"/>
    <property type="match status" value="1"/>
</dbReference>
<dbReference type="PROSITE" id="PS00059">
    <property type="entry name" value="ADH_ZINC"/>
    <property type="match status" value="1"/>
</dbReference>
<comment type="cofactor">
    <cofactor evidence="1 6">
        <name>Zn(2+)</name>
        <dbReference type="ChEBI" id="CHEBI:29105"/>
    </cofactor>
</comment>
<dbReference type="InterPro" id="IPR011032">
    <property type="entry name" value="GroES-like_sf"/>
</dbReference>
<name>A0A9P9IRK5_9PLEO</name>
<dbReference type="InterPro" id="IPR013154">
    <property type="entry name" value="ADH-like_N"/>
</dbReference>
<dbReference type="SMART" id="SM00829">
    <property type="entry name" value="PKS_ER"/>
    <property type="match status" value="1"/>
</dbReference>
<evidence type="ECO:0000259" key="7">
    <source>
        <dbReference type="SMART" id="SM00829"/>
    </source>
</evidence>
<protein>
    <submittedName>
        <fullName evidence="8">Alcohol dehydrogenase</fullName>
    </submittedName>
</protein>
<organism evidence="8 9">
    <name type="scientific">Dendryphion nanum</name>
    <dbReference type="NCBI Taxonomy" id="256645"/>
    <lineage>
        <taxon>Eukaryota</taxon>
        <taxon>Fungi</taxon>
        <taxon>Dikarya</taxon>
        <taxon>Ascomycota</taxon>
        <taxon>Pezizomycotina</taxon>
        <taxon>Dothideomycetes</taxon>
        <taxon>Pleosporomycetidae</taxon>
        <taxon>Pleosporales</taxon>
        <taxon>Torulaceae</taxon>
        <taxon>Dendryphion</taxon>
    </lineage>
</organism>
<dbReference type="Pfam" id="PF00107">
    <property type="entry name" value="ADH_zinc_N"/>
    <property type="match status" value="1"/>
</dbReference>
<dbReference type="PANTHER" id="PTHR42940:SF2">
    <property type="entry name" value="DEHYDROGENASE FAMILY OXIDOREDUCTASE, PUTATIVE (JCVI)-RELATED"/>
    <property type="match status" value="1"/>
</dbReference>
<evidence type="ECO:0000256" key="4">
    <source>
        <dbReference type="ARBA" id="ARBA00022833"/>
    </source>
</evidence>
<gene>
    <name evidence="8" type="ORF">B0J11DRAFT_522085</name>
</gene>
<dbReference type="SUPFAM" id="SSF50129">
    <property type="entry name" value="GroES-like"/>
    <property type="match status" value="1"/>
</dbReference>
<dbReference type="EMBL" id="JAGMWT010000003">
    <property type="protein sequence ID" value="KAH7132603.1"/>
    <property type="molecule type" value="Genomic_DNA"/>
</dbReference>
<evidence type="ECO:0000256" key="1">
    <source>
        <dbReference type="ARBA" id="ARBA00001947"/>
    </source>
</evidence>
<reference evidence="8" key="1">
    <citation type="journal article" date="2021" name="Nat. Commun.">
        <title>Genetic determinants of endophytism in the Arabidopsis root mycobiome.</title>
        <authorList>
            <person name="Mesny F."/>
            <person name="Miyauchi S."/>
            <person name="Thiergart T."/>
            <person name="Pickel B."/>
            <person name="Atanasova L."/>
            <person name="Karlsson M."/>
            <person name="Huettel B."/>
            <person name="Barry K.W."/>
            <person name="Haridas S."/>
            <person name="Chen C."/>
            <person name="Bauer D."/>
            <person name="Andreopoulos W."/>
            <person name="Pangilinan J."/>
            <person name="LaButti K."/>
            <person name="Riley R."/>
            <person name="Lipzen A."/>
            <person name="Clum A."/>
            <person name="Drula E."/>
            <person name="Henrissat B."/>
            <person name="Kohler A."/>
            <person name="Grigoriev I.V."/>
            <person name="Martin F.M."/>
            <person name="Hacquard S."/>
        </authorList>
    </citation>
    <scope>NUCLEOTIDE SEQUENCE</scope>
    <source>
        <strain evidence="8">MPI-CAGE-CH-0243</strain>
    </source>
</reference>
<dbReference type="Proteomes" id="UP000700596">
    <property type="component" value="Unassembled WGS sequence"/>
</dbReference>
<dbReference type="GO" id="GO:0004022">
    <property type="term" value="F:alcohol dehydrogenase (NAD+) activity"/>
    <property type="evidence" value="ECO:0007669"/>
    <property type="project" value="TreeGrafter"/>
</dbReference>
<dbReference type="InterPro" id="IPR020843">
    <property type="entry name" value="ER"/>
</dbReference>
<comment type="caution">
    <text evidence="8">The sequence shown here is derived from an EMBL/GenBank/DDBJ whole genome shotgun (WGS) entry which is preliminary data.</text>
</comment>
<keyword evidence="3 6" id="KW-0479">Metal-binding</keyword>
<dbReference type="AlphaFoldDB" id="A0A9P9IRK5"/>
<dbReference type="FunFam" id="3.40.50.720:FF:001796">
    <property type="entry name" value="Uncharacterized protein"/>
    <property type="match status" value="1"/>
</dbReference>
<dbReference type="InterPro" id="IPR002328">
    <property type="entry name" value="ADH_Zn_CS"/>
</dbReference>
<comment type="similarity">
    <text evidence="2 6">Belongs to the zinc-containing alcohol dehydrogenase family.</text>
</comment>
<accession>A0A9P9IRK5</accession>
<dbReference type="Pfam" id="PF08240">
    <property type="entry name" value="ADH_N"/>
    <property type="match status" value="1"/>
</dbReference>
<keyword evidence="4 6" id="KW-0862">Zinc</keyword>
<dbReference type="GO" id="GO:0005737">
    <property type="term" value="C:cytoplasm"/>
    <property type="evidence" value="ECO:0007669"/>
    <property type="project" value="TreeGrafter"/>
</dbReference>
<dbReference type="CDD" id="cd08297">
    <property type="entry name" value="CAD3"/>
    <property type="match status" value="1"/>
</dbReference>
<keyword evidence="5" id="KW-0560">Oxidoreductase</keyword>
<evidence type="ECO:0000256" key="6">
    <source>
        <dbReference type="RuleBase" id="RU361277"/>
    </source>
</evidence>
<dbReference type="PANTHER" id="PTHR42940">
    <property type="entry name" value="ALCOHOL DEHYDROGENASE 1-RELATED"/>
    <property type="match status" value="1"/>
</dbReference>
<feature type="domain" description="Enoyl reductase (ER)" evidence="7">
    <location>
        <begin position="19"/>
        <end position="350"/>
    </location>
</feature>
<dbReference type="OrthoDB" id="1879366at2759"/>
<evidence type="ECO:0000256" key="3">
    <source>
        <dbReference type="ARBA" id="ARBA00022723"/>
    </source>
</evidence>
<dbReference type="Gene3D" id="3.40.50.720">
    <property type="entry name" value="NAD(P)-binding Rossmann-like Domain"/>
    <property type="match status" value="1"/>
</dbReference>
<keyword evidence="9" id="KW-1185">Reference proteome</keyword>
<dbReference type="InterPro" id="IPR036291">
    <property type="entry name" value="NAD(P)-bd_dom_sf"/>
</dbReference>
<evidence type="ECO:0000313" key="9">
    <source>
        <dbReference type="Proteomes" id="UP000700596"/>
    </source>
</evidence>
<dbReference type="SUPFAM" id="SSF51735">
    <property type="entry name" value="NAD(P)-binding Rossmann-fold domains"/>
    <property type="match status" value="1"/>
</dbReference>